<evidence type="ECO:0000313" key="2">
    <source>
        <dbReference type="Proteomes" id="UP001341840"/>
    </source>
</evidence>
<proteinExistence type="predicted"/>
<comment type="caution">
    <text evidence="1">The sequence shown here is derived from an EMBL/GenBank/DDBJ whole genome shotgun (WGS) entry which is preliminary data.</text>
</comment>
<evidence type="ECO:0000313" key="1">
    <source>
        <dbReference type="EMBL" id="MED6211271.1"/>
    </source>
</evidence>
<dbReference type="Proteomes" id="UP001341840">
    <property type="component" value="Unassembled WGS sequence"/>
</dbReference>
<accession>A0ABU6YPC2</accession>
<protein>
    <submittedName>
        <fullName evidence="1">Uncharacterized protein</fullName>
    </submittedName>
</protein>
<reference evidence="1 2" key="1">
    <citation type="journal article" date="2023" name="Plants (Basel)">
        <title>Bridging the Gap: Combining Genomics and Transcriptomics Approaches to Understand Stylosanthes scabra, an Orphan Legume from the Brazilian Caatinga.</title>
        <authorList>
            <person name="Ferreira-Neto J.R.C."/>
            <person name="da Silva M.D."/>
            <person name="Binneck E."/>
            <person name="de Melo N.F."/>
            <person name="da Silva R.H."/>
            <person name="de Melo A.L.T.M."/>
            <person name="Pandolfi V."/>
            <person name="Bustamante F.O."/>
            <person name="Brasileiro-Vidal A.C."/>
            <person name="Benko-Iseppon A.M."/>
        </authorList>
    </citation>
    <scope>NUCLEOTIDE SEQUENCE [LARGE SCALE GENOMIC DNA]</scope>
    <source>
        <tissue evidence="1">Leaves</tissue>
    </source>
</reference>
<dbReference type="EMBL" id="JASCZI010242502">
    <property type="protein sequence ID" value="MED6211271.1"/>
    <property type="molecule type" value="Genomic_DNA"/>
</dbReference>
<name>A0ABU6YPC2_9FABA</name>
<gene>
    <name evidence="1" type="ORF">PIB30_072101</name>
</gene>
<keyword evidence="2" id="KW-1185">Reference proteome</keyword>
<organism evidence="1 2">
    <name type="scientific">Stylosanthes scabra</name>
    <dbReference type="NCBI Taxonomy" id="79078"/>
    <lineage>
        <taxon>Eukaryota</taxon>
        <taxon>Viridiplantae</taxon>
        <taxon>Streptophyta</taxon>
        <taxon>Embryophyta</taxon>
        <taxon>Tracheophyta</taxon>
        <taxon>Spermatophyta</taxon>
        <taxon>Magnoliopsida</taxon>
        <taxon>eudicotyledons</taxon>
        <taxon>Gunneridae</taxon>
        <taxon>Pentapetalae</taxon>
        <taxon>rosids</taxon>
        <taxon>fabids</taxon>
        <taxon>Fabales</taxon>
        <taxon>Fabaceae</taxon>
        <taxon>Papilionoideae</taxon>
        <taxon>50 kb inversion clade</taxon>
        <taxon>dalbergioids sensu lato</taxon>
        <taxon>Dalbergieae</taxon>
        <taxon>Pterocarpus clade</taxon>
        <taxon>Stylosanthes</taxon>
    </lineage>
</organism>
<sequence>MSGQWSGPLTTPSSLDICCNQSVVVISYGRRPCGLFYGLHSHEIVIMDDWGIQWGPSCLCPFAYISQTPTIMIDDMILGLIHSVSNVDISDPAFQGALSEINFSIIDIDNGGSFIVGTMRSNAIIGVSRVFRYTPNLDKLFGCH</sequence>